<dbReference type="SUPFAM" id="SSF89623">
    <property type="entry name" value="Ribose/Galactose isomerase RpiB/AlsB"/>
    <property type="match status" value="1"/>
</dbReference>
<dbReference type="NCBIfam" id="TIGR00689">
    <property type="entry name" value="rpiB_lacA_lacB"/>
    <property type="match status" value="1"/>
</dbReference>
<reference evidence="3 4" key="1">
    <citation type="submission" date="2021-01" db="EMBL/GenBank/DDBJ databases">
        <title>Genomic Encyclopedia of Type Strains, Phase IV (KMG-IV): sequencing the most valuable type-strain genomes for metagenomic binning, comparative biology and taxonomic classification.</title>
        <authorList>
            <person name="Goeker M."/>
        </authorList>
    </citation>
    <scope>NUCLEOTIDE SEQUENCE [LARGE SCALE GENOMIC DNA]</scope>
    <source>
        <strain evidence="3 4">DSM 24436</strain>
    </source>
</reference>
<dbReference type="PANTHER" id="PTHR30345">
    <property type="entry name" value="RIBOSE-5-PHOSPHATE ISOMERASE B"/>
    <property type="match status" value="1"/>
</dbReference>
<dbReference type="InterPro" id="IPR036569">
    <property type="entry name" value="RpiB_LacA_LacB_sf"/>
</dbReference>
<dbReference type="PANTHER" id="PTHR30345:SF0">
    <property type="entry name" value="DNA DAMAGE-REPAIR_TOLERATION PROTEIN DRT102"/>
    <property type="match status" value="1"/>
</dbReference>
<evidence type="ECO:0000313" key="4">
    <source>
        <dbReference type="Proteomes" id="UP000767854"/>
    </source>
</evidence>
<dbReference type="Pfam" id="PF02502">
    <property type="entry name" value="LacAB_rpiB"/>
    <property type="match status" value="1"/>
</dbReference>
<dbReference type="InterPro" id="IPR004785">
    <property type="entry name" value="RpiB"/>
</dbReference>
<dbReference type="EC" id="5.3.1.6" evidence="3"/>
<dbReference type="NCBIfam" id="TIGR01120">
    <property type="entry name" value="rpiB"/>
    <property type="match status" value="1"/>
</dbReference>
<dbReference type="RefSeq" id="WP_204662638.1">
    <property type="nucleotide sequence ID" value="NZ_JAFBDT010000004.1"/>
</dbReference>
<gene>
    <name evidence="3" type="ORF">JOC49_000811</name>
</gene>
<proteinExistence type="inferred from homology"/>
<dbReference type="Gene3D" id="3.40.1400.10">
    <property type="entry name" value="Sugar-phosphate isomerase, RpiB/LacA/LacB"/>
    <property type="match status" value="1"/>
</dbReference>
<protein>
    <submittedName>
        <fullName evidence="3">Ribose 5-phosphate isomerase B</fullName>
        <ecNumber evidence="3">5.3.1.6</ecNumber>
    </submittedName>
</protein>
<name>A0ABS2MPG7_9FIRM</name>
<keyword evidence="2 3" id="KW-0413">Isomerase</keyword>
<comment type="caution">
    <text evidence="3">The sequence shown here is derived from an EMBL/GenBank/DDBJ whole genome shotgun (WGS) entry which is preliminary data.</text>
</comment>
<dbReference type="NCBIfam" id="NF004051">
    <property type="entry name" value="PRK05571.1"/>
    <property type="match status" value="1"/>
</dbReference>
<keyword evidence="4" id="KW-1185">Reference proteome</keyword>
<sequence length="148" mass="15631">MKIALGSDHGGYDLRLAIKAHLESRGFEVQDFGTHTKTSCDYPDYALEVSNSIVSGENDLGVLVCGTGLGISIAANKVKGIIAAPVSDTFSAEMARRHNNANIIALGGRVVGEGLALKIIDAFFDASFEGGRHETRVGKIKAIEADNL</sequence>
<dbReference type="PIRSF" id="PIRSF005384">
    <property type="entry name" value="RpiB_LacA_B"/>
    <property type="match status" value="1"/>
</dbReference>
<dbReference type="EMBL" id="JAFBDT010000004">
    <property type="protein sequence ID" value="MBM7561291.1"/>
    <property type="molecule type" value="Genomic_DNA"/>
</dbReference>
<dbReference type="Proteomes" id="UP000767854">
    <property type="component" value="Unassembled WGS sequence"/>
</dbReference>
<evidence type="ECO:0000256" key="1">
    <source>
        <dbReference type="ARBA" id="ARBA00008754"/>
    </source>
</evidence>
<organism evidence="3 4">
    <name type="scientific">Fusibacter tunisiensis</name>
    <dbReference type="NCBI Taxonomy" id="1008308"/>
    <lineage>
        <taxon>Bacteria</taxon>
        <taxon>Bacillati</taxon>
        <taxon>Bacillota</taxon>
        <taxon>Clostridia</taxon>
        <taxon>Eubacteriales</taxon>
        <taxon>Eubacteriales Family XII. Incertae Sedis</taxon>
        <taxon>Fusibacter</taxon>
    </lineage>
</organism>
<comment type="similarity">
    <text evidence="1">Belongs to the LacAB/RpiB family.</text>
</comment>
<dbReference type="GO" id="GO:0004751">
    <property type="term" value="F:ribose-5-phosphate isomerase activity"/>
    <property type="evidence" value="ECO:0007669"/>
    <property type="project" value="UniProtKB-EC"/>
</dbReference>
<evidence type="ECO:0000256" key="2">
    <source>
        <dbReference type="ARBA" id="ARBA00023235"/>
    </source>
</evidence>
<evidence type="ECO:0000313" key="3">
    <source>
        <dbReference type="EMBL" id="MBM7561291.1"/>
    </source>
</evidence>
<dbReference type="InterPro" id="IPR003500">
    <property type="entry name" value="RpiB_LacA_LacB"/>
</dbReference>
<accession>A0ABS2MPG7</accession>